<keyword evidence="4" id="KW-1185">Reference proteome</keyword>
<organism evidence="3 4">
    <name type="scientific">Dactylosporangium vinaceum</name>
    <dbReference type="NCBI Taxonomy" id="53362"/>
    <lineage>
        <taxon>Bacteria</taxon>
        <taxon>Bacillati</taxon>
        <taxon>Actinomycetota</taxon>
        <taxon>Actinomycetes</taxon>
        <taxon>Micromonosporales</taxon>
        <taxon>Micromonosporaceae</taxon>
        <taxon>Dactylosporangium</taxon>
    </lineage>
</organism>
<name>A0ABV5MNA1_9ACTN</name>
<feature type="transmembrane region" description="Helical" evidence="2">
    <location>
        <begin position="119"/>
        <end position="138"/>
    </location>
</feature>
<evidence type="ECO:0008006" key="5">
    <source>
        <dbReference type="Google" id="ProtNLM"/>
    </source>
</evidence>
<reference evidence="3 4" key="1">
    <citation type="submission" date="2024-09" db="EMBL/GenBank/DDBJ databases">
        <authorList>
            <person name="Sun Q."/>
            <person name="Mori K."/>
        </authorList>
    </citation>
    <scope>NUCLEOTIDE SEQUENCE [LARGE SCALE GENOMIC DNA]</scope>
    <source>
        <strain evidence="3 4">JCM 3307</strain>
    </source>
</reference>
<protein>
    <recommendedName>
        <fullName evidence="5">Integral membrane protein</fullName>
    </recommendedName>
</protein>
<evidence type="ECO:0000313" key="4">
    <source>
        <dbReference type="Proteomes" id="UP001589608"/>
    </source>
</evidence>
<feature type="transmembrane region" description="Helical" evidence="2">
    <location>
        <begin position="301"/>
        <end position="316"/>
    </location>
</feature>
<feature type="transmembrane region" description="Helical" evidence="2">
    <location>
        <begin position="464"/>
        <end position="487"/>
    </location>
</feature>
<feature type="transmembrane region" description="Helical" evidence="2">
    <location>
        <begin position="507"/>
        <end position="526"/>
    </location>
</feature>
<keyword evidence="2" id="KW-0472">Membrane</keyword>
<feature type="transmembrane region" description="Helical" evidence="2">
    <location>
        <begin position="322"/>
        <end position="339"/>
    </location>
</feature>
<feature type="transmembrane region" description="Helical" evidence="2">
    <location>
        <begin position="408"/>
        <end position="429"/>
    </location>
</feature>
<feature type="transmembrane region" description="Helical" evidence="2">
    <location>
        <begin position="253"/>
        <end position="270"/>
    </location>
</feature>
<feature type="region of interest" description="Disordered" evidence="1">
    <location>
        <begin position="1"/>
        <end position="59"/>
    </location>
</feature>
<keyword evidence="2" id="KW-0812">Transmembrane</keyword>
<accession>A0ABV5MNA1</accession>
<dbReference type="EMBL" id="JBHMCA010000077">
    <property type="protein sequence ID" value="MFB9450309.1"/>
    <property type="molecule type" value="Genomic_DNA"/>
</dbReference>
<dbReference type="RefSeq" id="WP_223101377.1">
    <property type="nucleotide sequence ID" value="NZ_CP061913.1"/>
</dbReference>
<evidence type="ECO:0000313" key="3">
    <source>
        <dbReference type="EMBL" id="MFB9450309.1"/>
    </source>
</evidence>
<dbReference type="Proteomes" id="UP001589608">
    <property type="component" value="Unassembled WGS sequence"/>
</dbReference>
<feature type="transmembrane region" description="Helical" evidence="2">
    <location>
        <begin position="436"/>
        <end position="458"/>
    </location>
</feature>
<feature type="transmembrane region" description="Helical" evidence="2">
    <location>
        <begin position="346"/>
        <end position="366"/>
    </location>
</feature>
<gene>
    <name evidence="3" type="ORF">ACFFTR_45130</name>
</gene>
<evidence type="ECO:0000256" key="2">
    <source>
        <dbReference type="SAM" id="Phobius"/>
    </source>
</evidence>
<keyword evidence="2" id="KW-1133">Transmembrane helix</keyword>
<comment type="caution">
    <text evidence="3">The sequence shown here is derived from an EMBL/GenBank/DDBJ whole genome shotgun (WGS) entry which is preliminary data.</text>
</comment>
<proteinExistence type="predicted"/>
<feature type="transmembrane region" description="Helical" evidence="2">
    <location>
        <begin position="276"/>
        <end position="294"/>
    </location>
</feature>
<sequence>MTSPMRRATVRRGTAPAPYRPAADETVEFDAAALRPQRRPGVRRPSVPAPRTPADDETVEVSRSVVERPELEPEPVNHFAEFVPRLGQAPWILAISAAGVAVVALSYSGGRTGAGWATAAYWLGQFLVFAPVAVRLLARLAGTAEAYTLVVGLAVNQYLQKWMYSPDEFRFPDELQHWAATSTLVRTAHLYEPDHGLPVAEHFPGLEEMGGSVALLTGLPVTAAGLIVAGVAHLAFVSLLFAVVRRVGGSPRLAGLTCVIYATSLHYLFFDSMYVYQTGALPFLMLAVWAAICWQYERRTLAHLAVGAFAIAGVVVTHHITAMMTVGTLLLIGVCEFVLSRPRRYGALILGGAAALATAGWFAFVASDVTTYLTPAAKGLWRSGIRVLHGELGGAATGAARPPLWETAVSGLAVLALFALFVQQLRAAIRTRSKDVWHWSLLAGTFVFFATAGMRFIGSQGPELAGRAATFTYVPVSLLVASSILAWRRNGGLRTRRHISITPTRTAVTWSLAAGLTVLLLVNSRVGGWPSFWGRLPGGFVVSGFELAVDPKGVTAARWSRAYLGTGHRFAADTTGFNLVSTYGGQRIVRETAPLFYSPAWGLADQELVKARSVEFVYVDIRLADQLPITGSYFPQDPEAGKRAGPIARDGLTKFDGINGADRVYDNGTVRIYDLRDS</sequence>
<evidence type="ECO:0000256" key="1">
    <source>
        <dbReference type="SAM" id="MobiDB-lite"/>
    </source>
</evidence>
<feature type="transmembrane region" description="Helical" evidence="2">
    <location>
        <begin position="213"/>
        <end position="241"/>
    </location>
</feature>
<feature type="transmembrane region" description="Helical" evidence="2">
    <location>
        <begin position="89"/>
        <end position="107"/>
    </location>
</feature>